<evidence type="ECO:0000313" key="1">
    <source>
        <dbReference type="EMBL" id="EFD92553.1"/>
    </source>
</evidence>
<protein>
    <submittedName>
        <fullName evidence="1">Uncharacterized protein</fullName>
    </submittedName>
</protein>
<dbReference type="InterPro" id="IPR038763">
    <property type="entry name" value="DHH_sf"/>
</dbReference>
<reference evidence="1 2" key="1">
    <citation type="journal article" date="2010" name="Proc. Natl. Acad. Sci. U.S.A.">
        <title>Enigmatic, ultrasmall, uncultivated Archaea.</title>
        <authorList>
            <person name="Baker B.J."/>
            <person name="Comolli L.R."/>
            <person name="Dick G.J."/>
            <person name="Hauser L.J."/>
            <person name="Hyatt D."/>
            <person name="Dill B.D."/>
            <person name="Land M.L."/>
            <person name="Verberkmoes N.C."/>
            <person name="Hettich R.L."/>
            <person name="Banfield J.F."/>
        </authorList>
    </citation>
    <scope>NUCLEOTIDE SEQUENCE [LARGE SCALE GENOMIC DNA]</scope>
</reference>
<dbReference type="SUPFAM" id="SSF64182">
    <property type="entry name" value="DHH phosphoesterases"/>
    <property type="match status" value="1"/>
</dbReference>
<name>D6GW53_PARA5</name>
<dbReference type="Gene3D" id="3.90.1640.30">
    <property type="match status" value="1"/>
</dbReference>
<proteinExistence type="predicted"/>
<gene>
    <name evidence="1" type="ORF">BJBARM5_0727</name>
</gene>
<evidence type="ECO:0000313" key="2">
    <source>
        <dbReference type="Proteomes" id="UP000009376"/>
    </source>
</evidence>
<dbReference type="Proteomes" id="UP000009376">
    <property type="component" value="Unassembled WGS sequence"/>
</dbReference>
<organism evidence="1 2">
    <name type="scientific">Candidatus Parvarchaeum acidophilus ARMAN-5</name>
    <dbReference type="NCBI Taxonomy" id="662762"/>
    <lineage>
        <taxon>Archaea</taxon>
        <taxon>Candidatus Parvarchaeota</taxon>
        <taxon>Candidatus Parvarchaeum</taxon>
    </lineage>
</organism>
<accession>D6GW53</accession>
<sequence length="77" mass="9335">MDESIKKKSIENVRDYISKNNDFTIFYHFDTDGIVRAALMTEVLKKFKKGVYYYRATNYEDYEKMNIEEYSYNINSM</sequence>
<dbReference type="EMBL" id="GG745575">
    <property type="protein sequence ID" value="EFD92553.1"/>
    <property type="molecule type" value="Genomic_DNA"/>
</dbReference>
<dbReference type="AlphaFoldDB" id="D6GW53"/>